<organism evidence="2 3">
    <name type="scientific">Cognatilysobacter bugurensis</name>
    <dbReference type="NCBI Taxonomy" id="543356"/>
    <lineage>
        <taxon>Bacteria</taxon>
        <taxon>Pseudomonadati</taxon>
        <taxon>Pseudomonadota</taxon>
        <taxon>Gammaproteobacteria</taxon>
        <taxon>Lysobacterales</taxon>
        <taxon>Lysobacteraceae</taxon>
        <taxon>Cognatilysobacter</taxon>
    </lineage>
</organism>
<name>A0A918SVY6_9GAMM</name>
<dbReference type="RefSeq" id="WP_189453277.1">
    <property type="nucleotide sequence ID" value="NZ_BMYD01000001.1"/>
</dbReference>
<proteinExistence type="predicted"/>
<evidence type="ECO:0000313" key="2">
    <source>
        <dbReference type="EMBL" id="GHA72720.1"/>
    </source>
</evidence>
<sequence length="60" mass="6979">MNSDRNDRRLSRSEELERLDREVTGNAVNARTDDTKRVTHNDAERLDRKYAADDADRSDS</sequence>
<comment type="caution">
    <text evidence="2">The sequence shown here is derived from an EMBL/GenBank/DDBJ whole genome shotgun (WGS) entry which is preliminary data.</text>
</comment>
<evidence type="ECO:0000256" key="1">
    <source>
        <dbReference type="SAM" id="MobiDB-lite"/>
    </source>
</evidence>
<feature type="compositionally biased region" description="Basic and acidic residues" evidence="1">
    <location>
        <begin position="1"/>
        <end position="23"/>
    </location>
</feature>
<gene>
    <name evidence="2" type="ORF">GCM10007067_06580</name>
</gene>
<feature type="region of interest" description="Disordered" evidence="1">
    <location>
        <begin position="1"/>
        <end position="60"/>
    </location>
</feature>
<accession>A0A918SVY6</accession>
<dbReference type="EMBL" id="BMYD01000001">
    <property type="protein sequence ID" value="GHA72720.1"/>
    <property type="molecule type" value="Genomic_DNA"/>
</dbReference>
<dbReference type="Proteomes" id="UP000646426">
    <property type="component" value="Unassembled WGS sequence"/>
</dbReference>
<protein>
    <submittedName>
        <fullName evidence="2">Uncharacterized protein</fullName>
    </submittedName>
</protein>
<feature type="compositionally biased region" description="Basic and acidic residues" evidence="1">
    <location>
        <begin position="31"/>
        <end position="60"/>
    </location>
</feature>
<keyword evidence="3" id="KW-1185">Reference proteome</keyword>
<evidence type="ECO:0000313" key="3">
    <source>
        <dbReference type="Proteomes" id="UP000646426"/>
    </source>
</evidence>
<reference evidence="2" key="2">
    <citation type="submission" date="2020-09" db="EMBL/GenBank/DDBJ databases">
        <authorList>
            <person name="Sun Q."/>
            <person name="Kim S."/>
        </authorList>
    </citation>
    <scope>NUCLEOTIDE SEQUENCE</scope>
    <source>
        <strain evidence="2">KCTC 23077</strain>
    </source>
</reference>
<reference evidence="2" key="1">
    <citation type="journal article" date="2014" name="Int. J. Syst. Evol. Microbiol.">
        <title>Complete genome sequence of Corynebacterium casei LMG S-19264T (=DSM 44701T), isolated from a smear-ripened cheese.</title>
        <authorList>
            <consortium name="US DOE Joint Genome Institute (JGI-PGF)"/>
            <person name="Walter F."/>
            <person name="Albersmeier A."/>
            <person name="Kalinowski J."/>
            <person name="Ruckert C."/>
        </authorList>
    </citation>
    <scope>NUCLEOTIDE SEQUENCE</scope>
    <source>
        <strain evidence="2">KCTC 23077</strain>
    </source>
</reference>
<dbReference type="AlphaFoldDB" id="A0A918SVY6"/>